<reference evidence="2 3" key="1">
    <citation type="submission" date="2020-08" db="EMBL/GenBank/DDBJ databases">
        <title>A Genomic Blueprint of the Chicken Gut Microbiome.</title>
        <authorList>
            <person name="Gilroy R."/>
            <person name="Ravi A."/>
            <person name="Getino M."/>
            <person name="Pursley I."/>
            <person name="Horton D.L."/>
            <person name="Alikhan N.-F."/>
            <person name="Baker D."/>
            <person name="Gharbi K."/>
            <person name="Hall N."/>
            <person name="Watson M."/>
            <person name="Adriaenssens E.M."/>
            <person name="Foster-Nyarko E."/>
            <person name="Jarju S."/>
            <person name="Secka A."/>
            <person name="Antonio M."/>
            <person name="Oren A."/>
            <person name="Chaudhuri R."/>
            <person name="La Ragione R.M."/>
            <person name="Hildebrand F."/>
            <person name="Pallen M.J."/>
        </authorList>
    </citation>
    <scope>NUCLEOTIDE SEQUENCE [LARGE SCALE GENOMIC DNA]</scope>
    <source>
        <strain evidence="2 3">Sa1YVA6</strain>
    </source>
</reference>
<name>A0ABR8XSH7_9BACL</name>
<dbReference type="RefSeq" id="WP_191705388.1">
    <property type="nucleotide sequence ID" value="NZ_JACSPW010000026.1"/>
</dbReference>
<dbReference type="Proteomes" id="UP000600565">
    <property type="component" value="Unassembled WGS sequence"/>
</dbReference>
<protein>
    <submittedName>
        <fullName evidence="2">VOC family protein</fullName>
    </submittedName>
</protein>
<comment type="caution">
    <text evidence="2">The sequence shown here is derived from an EMBL/GenBank/DDBJ whole genome shotgun (WGS) entry which is preliminary data.</text>
</comment>
<evidence type="ECO:0000259" key="1">
    <source>
        <dbReference type="PROSITE" id="PS51819"/>
    </source>
</evidence>
<dbReference type="EMBL" id="JACSPW010000026">
    <property type="protein sequence ID" value="MBD8034905.1"/>
    <property type="molecule type" value="Genomic_DNA"/>
</dbReference>
<dbReference type="InterPro" id="IPR037523">
    <property type="entry name" value="VOC_core"/>
</dbReference>
<evidence type="ECO:0000313" key="2">
    <source>
        <dbReference type="EMBL" id="MBD8034905.1"/>
    </source>
</evidence>
<proteinExistence type="predicted"/>
<dbReference type="InterPro" id="IPR004360">
    <property type="entry name" value="Glyas_Fos-R_dOase_dom"/>
</dbReference>
<evidence type="ECO:0000313" key="3">
    <source>
        <dbReference type="Proteomes" id="UP000600565"/>
    </source>
</evidence>
<sequence length="152" mass="17940">MIKGLYEAHLPVSHLENSISFYRNLGLELAYQQDKLAFFWIVKEESWLGLWVSDKVELPYHPSIRHIAFRVEKEDIILAKNWLNEKGIGIRTSFGFDEYHQPLILPNNPHAHAAIYFDDPDGNSIELITPIRLDFPEDFKMMTLEEWLKREE</sequence>
<dbReference type="SUPFAM" id="SSF54593">
    <property type="entry name" value="Glyoxalase/Bleomycin resistance protein/Dihydroxybiphenyl dioxygenase"/>
    <property type="match status" value="1"/>
</dbReference>
<dbReference type="CDD" id="cd06587">
    <property type="entry name" value="VOC"/>
    <property type="match status" value="1"/>
</dbReference>
<dbReference type="InterPro" id="IPR029068">
    <property type="entry name" value="Glyas_Bleomycin-R_OHBP_Dase"/>
</dbReference>
<dbReference type="PROSITE" id="PS51819">
    <property type="entry name" value="VOC"/>
    <property type="match status" value="1"/>
</dbReference>
<gene>
    <name evidence="2" type="ORF">H9632_17740</name>
</gene>
<keyword evidence="3" id="KW-1185">Reference proteome</keyword>
<dbReference type="Gene3D" id="3.10.180.10">
    <property type="entry name" value="2,3-Dihydroxybiphenyl 1,2-Dioxygenase, domain 1"/>
    <property type="match status" value="1"/>
</dbReference>
<feature type="domain" description="VOC" evidence="1">
    <location>
        <begin position="4"/>
        <end position="130"/>
    </location>
</feature>
<organism evidence="2 3">
    <name type="scientific">Solibacillus merdavium</name>
    <dbReference type="NCBI Taxonomy" id="2762218"/>
    <lineage>
        <taxon>Bacteria</taxon>
        <taxon>Bacillati</taxon>
        <taxon>Bacillota</taxon>
        <taxon>Bacilli</taxon>
        <taxon>Bacillales</taxon>
        <taxon>Caryophanaceae</taxon>
        <taxon>Solibacillus</taxon>
    </lineage>
</organism>
<dbReference type="Pfam" id="PF00903">
    <property type="entry name" value="Glyoxalase"/>
    <property type="match status" value="1"/>
</dbReference>
<accession>A0ABR8XSH7</accession>